<dbReference type="EC" id="5.6.2.3" evidence="11"/>
<dbReference type="InterPro" id="IPR049550">
    <property type="entry name" value="RecD_N"/>
</dbReference>
<evidence type="ECO:0000256" key="1">
    <source>
        <dbReference type="ARBA" id="ARBA00022722"/>
    </source>
</evidence>
<dbReference type="CDD" id="cd18809">
    <property type="entry name" value="SF1_C_RecD"/>
    <property type="match status" value="1"/>
</dbReference>
<feature type="region of interest" description="Disordered" evidence="12">
    <location>
        <begin position="136"/>
        <end position="155"/>
    </location>
</feature>
<organism evidence="15 16">
    <name type="scientific">Paraglaciecola mesophila</name>
    <dbReference type="NCBI Taxonomy" id="197222"/>
    <lineage>
        <taxon>Bacteria</taxon>
        <taxon>Pseudomonadati</taxon>
        <taxon>Pseudomonadota</taxon>
        <taxon>Gammaproteobacteria</taxon>
        <taxon>Alteromonadales</taxon>
        <taxon>Alteromonadaceae</taxon>
        <taxon>Paraglaciecola</taxon>
    </lineage>
</organism>
<evidence type="ECO:0000256" key="9">
    <source>
        <dbReference type="ARBA" id="ARBA00023204"/>
    </source>
</evidence>
<dbReference type="InterPro" id="IPR027417">
    <property type="entry name" value="P-loop_NTPase"/>
</dbReference>
<feature type="compositionally biased region" description="Low complexity" evidence="12">
    <location>
        <begin position="15"/>
        <end position="26"/>
    </location>
</feature>
<dbReference type="InterPro" id="IPR027785">
    <property type="entry name" value="UvrD-like_helicase_C"/>
</dbReference>
<keyword evidence="9 11" id="KW-0234">DNA repair</keyword>
<comment type="similarity">
    <text evidence="11">Belongs to the RecD family.</text>
</comment>
<comment type="catalytic activity">
    <reaction evidence="11">
        <text>ATP + H2O = ADP + phosphate + H(+)</text>
        <dbReference type="Rhea" id="RHEA:13065"/>
        <dbReference type="ChEBI" id="CHEBI:15377"/>
        <dbReference type="ChEBI" id="CHEBI:15378"/>
        <dbReference type="ChEBI" id="CHEBI:30616"/>
        <dbReference type="ChEBI" id="CHEBI:43474"/>
        <dbReference type="ChEBI" id="CHEBI:456216"/>
        <dbReference type="EC" id="5.6.2.3"/>
    </reaction>
</comment>
<keyword evidence="8 11" id="KW-0238">DNA-binding</keyword>
<protein>
    <recommendedName>
        <fullName evidence="11">RecBCD enzyme subunit RecD</fullName>
        <ecNumber evidence="11">5.6.2.3</ecNumber>
    </recommendedName>
    <alternativeName>
        <fullName evidence="11">DNA 5'-3' helicase subunit RecD</fullName>
    </alternativeName>
    <alternativeName>
        <fullName evidence="11">Exonuclease V subunit RecD</fullName>
        <shortName evidence="11">ExoV subunit RecD</shortName>
    </alternativeName>
    <alternativeName>
        <fullName evidence="11">Helicase/nuclease RecBCD subunit RecD</fullName>
    </alternativeName>
</protein>
<name>A0ABU9SPV1_9ALTE</name>
<dbReference type="PANTHER" id="PTHR43788:SF6">
    <property type="entry name" value="DNA HELICASE B"/>
    <property type="match status" value="1"/>
</dbReference>
<evidence type="ECO:0000313" key="16">
    <source>
        <dbReference type="Proteomes" id="UP001461163"/>
    </source>
</evidence>
<feature type="binding site" evidence="11">
    <location>
        <begin position="288"/>
        <end position="295"/>
    </location>
    <ligand>
        <name>ATP</name>
        <dbReference type="ChEBI" id="CHEBI:30616"/>
    </ligand>
</feature>
<comment type="caution">
    <text evidence="15">The sequence shown here is derived from an EMBL/GenBank/DDBJ whole genome shotgun (WGS) entry which is preliminary data.</text>
</comment>
<proteinExistence type="inferred from homology"/>
<feature type="region of interest" description="Disordered" evidence="12">
    <location>
        <begin position="1"/>
        <end position="26"/>
    </location>
</feature>
<dbReference type="InterPro" id="IPR050534">
    <property type="entry name" value="Coronavir_polyprotein_1ab"/>
</dbReference>
<dbReference type="NCBIfam" id="TIGR01447">
    <property type="entry name" value="recD"/>
    <property type="match status" value="1"/>
</dbReference>
<evidence type="ECO:0000256" key="6">
    <source>
        <dbReference type="ARBA" id="ARBA00022839"/>
    </source>
</evidence>
<dbReference type="Pfam" id="PF21185">
    <property type="entry name" value="RecD_N"/>
    <property type="match status" value="1"/>
</dbReference>
<evidence type="ECO:0000256" key="3">
    <source>
        <dbReference type="ARBA" id="ARBA00022763"/>
    </source>
</evidence>
<keyword evidence="5 11" id="KW-0347">Helicase</keyword>
<dbReference type="Pfam" id="PF13538">
    <property type="entry name" value="UvrD_C_2"/>
    <property type="match status" value="1"/>
</dbReference>
<evidence type="ECO:0000256" key="5">
    <source>
        <dbReference type="ARBA" id="ARBA00022806"/>
    </source>
</evidence>
<keyword evidence="10 11" id="KW-0413">Isomerase</keyword>
<dbReference type="HAMAP" id="MF_01487">
    <property type="entry name" value="RecD"/>
    <property type="match status" value="1"/>
</dbReference>
<comment type="function">
    <text evidence="11">A helicase/nuclease that prepares dsDNA breaks (DSB) for recombinational DNA repair. Binds to DSBs and unwinds DNA via a highly rapid and processive ATP-dependent bidirectional helicase activity. Unwinds dsDNA until it encounters a Chi (crossover hotspot instigator) sequence from the 3' direction. Cuts ssDNA a few nucleotides 3' to the Chi site. The properties and activities of the enzyme are changed at Chi. The Chi-altered holoenzyme produces a long 3'-ssDNA overhang and facilitates RecA-binding to the ssDNA for homologous DNA recombination and repair. Holoenzyme degrades any linearized DNA that is unable to undergo homologous recombination. In the holoenzyme this subunit has ssDNA-dependent ATPase and 5'-3' helicase activity. When added to pre-assembled RecBC greatly stimulates nuclease activity and augments holoenzyme processivity. Negatively regulates the RecA-loading ability of RecBCD.</text>
</comment>
<dbReference type="GO" id="GO:0008854">
    <property type="term" value="F:exodeoxyribonuclease V activity"/>
    <property type="evidence" value="ECO:0007669"/>
    <property type="project" value="UniProtKB-EC"/>
</dbReference>
<dbReference type="SUPFAM" id="SSF52540">
    <property type="entry name" value="P-loop containing nucleoside triphosphate hydrolases"/>
    <property type="match status" value="2"/>
</dbReference>
<evidence type="ECO:0000313" key="15">
    <source>
        <dbReference type="EMBL" id="MEM5495910.1"/>
    </source>
</evidence>
<dbReference type="Proteomes" id="UP001461163">
    <property type="component" value="Unassembled WGS sequence"/>
</dbReference>
<evidence type="ECO:0000256" key="12">
    <source>
        <dbReference type="SAM" id="MobiDB-lite"/>
    </source>
</evidence>
<keyword evidence="6 11" id="KW-0269">Exonuclease</keyword>
<comment type="miscellaneous">
    <text evidence="11">In the RecBCD complex, RecB has a slow 3'-5' helicase, an exonuclease activity and loads RecA onto ssDNA, RecD has a fast 5'-3' helicase activity, while RecC stimulates the ATPase and processivity of the RecB helicase and contributes to recognition of the Chi site.</text>
</comment>
<dbReference type="RefSeq" id="WP_342880555.1">
    <property type="nucleotide sequence ID" value="NZ_JBBMQS010000001.1"/>
</dbReference>
<dbReference type="PANTHER" id="PTHR43788">
    <property type="entry name" value="DNA2/NAM7 HELICASE FAMILY MEMBER"/>
    <property type="match status" value="1"/>
</dbReference>
<dbReference type="InterPro" id="IPR041851">
    <property type="entry name" value="RecD_N_sf"/>
</dbReference>
<keyword evidence="1 11" id="KW-0540">Nuclease</keyword>
<evidence type="ECO:0000256" key="2">
    <source>
        <dbReference type="ARBA" id="ARBA00022741"/>
    </source>
</evidence>
<feature type="domain" description="RecBCD enzyme subunit RecD N-terminal" evidence="14">
    <location>
        <begin position="41"/>
        <end position="199"/>
    </location>
</feature>
<keyword evidence="16" id="KW-1185">Reference proteome</keyword>
<evidence type="ECO:0000256" key="11">
    <source>
        <dbReference type="HAMAP-Rule" id="MF_01487"/>
    </source>
</evidence>
<evidence type="ECO:0000256" key="4">
    <source>
        <dbReference type="ARBA" id="ARBA00022801"/>
    </source>
</evidence>
<keyword evidence="2 11" id="KW-0547">Nucleotide-binding</keyword>
<keyword evidence="7 11" id="KW-0067">ATP-binding</keyword>
<evidence type="ECO:0000256" key="10">
    <source>
        <dbReference type="ARBA" id="ARBA00023235"/>
    </source>
</evidence>
<dbReference type="Pfam" id="PF13245">
    <property type="entry name" value="AAA_19"/>
    <property type="match status" value="1"/>
</dbReference>
<reference evidence="15 16" key="1">
    <citation type="submission" date="2024-03" db="EMBL/GenBank/DDBJ databases">
        <title>Community enrichment and isolation of bacterial strains for fucoidan degradation.</title>
        <authorList>
            <person name="Sichert A."/>
        </authorList>
    </citation>
    <scope>NUCLEOTIDE SEQUENCE [LARGE SCALE GENOMIC DNA]</scope>
    <source>
        <strain evidence="15 16">AS12</strain>
    </source>
</reference>
<keyword evidence="4 11" id="KW-0378">Hydrolase</keyword>
<evidence type="ECO:0000256" key="7">
    <source>
        <dbReference type="ARBA" id="ARBA00022840"/>
    </source>
</evidence>
<gene>
    <name evidence="11 15" type="primary">recD</name>
    <name evidence="15" type="ORF">WNY77_00730</name>
</gene>
<comment type="subunit">
    <text evidence="11">Heterotrimer of RecB, RecC and RecD. All subunits contribute to DNA-binding.</text>
</comment>
<keyword evidence="3 11" id="KW-0227">DNA damage</keyword>
<dbReference type="InterPro" id="IPR006344">
    <property type="entry name" value="RecD"/>
</dbReference>
<dbReference type="Gene3D" id="1.10.10.1020">
    <property type="entry name" value="RecBCD complex, subunit RecD, N-terminal domain"/>
    <property type="match status" value="1"/>
</dbReference>
<evidence type="ECO:0000256" key="8">
    <source>
        <dbReference type="ARBA" id="ARBA00023125"/>
    </source>
</evidence>
<dbReference type="EMBL" id="JBBMQS010000001">
    <property type="protein sequence ID" value="MEM5495910.1"/>
    <property type="molecule type" value="Genomic_DNA"/>
</dbReference>
<dbReference type="Gene3D" id="3.40.50.300">
    <property type="entry name" value="P-loop containing nucleotide triphosphate hydrolases"/>
    <property type="match status" value="3"/>
</dbReference>
<accession>A0ABU9SPV1</accession>
<feature type="domain" description="UvrD-like helicase C-terminal" evidence="13">
    <location>
        <begin position="665"/>
        <end position="715"/>
    </location>
</feature>
<evidence type="ECO:0000259" key="14">
    <source>
        <dbReference type="Pfam" id="PF21185"/>
    </source>
</evidence>
<sequence length="742" mass="81528">MVSKLMIKNDVPKPQRQQTQAQATPETATTASIIQSLLSVGRIRPLDVAFAEFIMLHERDKSAVNTAGIHVLGLLAAYLSSRLGEQDSCLNLDGFYQPFLPFYRFDSAPVLMSILAASSCVSVVEEQRSNQKYDAVVGSDTRSDAGKNAASQNRYSAAQQSLAQQSLAQQSLAQQLHTHQAQERQSQSKPLILQGHELYMQRYWQYEVQLAEKINSMTGRTSTLDIETGRALLGQLFVFAPDDVGDGRGLGDVNRRTGNGHAQQEPEIDWQKVAVCLAASQSVSVITGGPGTGKTTTVIRLMALLQGLARHKGKKLQIKLAAPTGKAAARLSQSISAAMDKLPDALKPDLPSQCSTIHRLLGSIPNSPYFRFNQQHPLHVDVLIVDEASMVDLPLMSKLFAALPSHAKIVLLGDKDQLASVEAGSVLSDICSAALDFSPTVYNQPPPYSDEALNVVKDLCQIELNINTPNKAPISNSLALLHKSYRFSENSGIGRLARAINLGRLANAKALFSDDVHPDVIWQTSDDPKALVNRLLPDYQGYFEHVKQICAQGTLSTEGIEVFALLQQQQVLCAQKEASWGVKQMNALIESELNKQGAIELGRDFYIGRPVMLKQNDHSLGLFNGDIGIAMPDEENEGLMKVWFVTEQNTLRGVLPSRLPPHDTVYAMTIHKSQGSEFDHVYLCLPRIETRSQARLLSRELLYTGLTRAKKSFNLYSDEQALSISVARRCQRGSGLARRLLP</sequence>
<evidence type="ECO:0000259" key="13">
    <source>
        <dbReference type="Pfam" id="PF13538"/>
    </source>
</evidence>
<dbReference type="CDD" id="cd17933">
    <property type="entry name" value="DEXSc_RecD-like"/>
    <property type="match status" value="1"/>
</dbReference>